<dbReference type="GO" id="GO:0004725">
    <property type="term" value="F:protein tyrosine phosphatase activity"/>
    <property type="evidence" value="ECO:0007669"/>
    <property type="project" value="UniProtKB-EC"/>
</dbReference>
<dbReference type="RefSeq" id="WP_307292915.1">
    <property type="nucleotide sequence ID" value="NZ_JAUSXV010000001.1"/>
</dbReference>
<dbReference type="EC" id="3.1.3.48" evidence="2"/>
<evidence type="ECO:0000313" key="3">
    <source>
        <dbReference type="Proteomes" id="UP001244427"/>
    </source>
</evidence>
<evidence type="ECO:0000259" key="1">
    <source>
        <dbReference type="PROSITE" id="PS50056"/>
    </source>
</evidence>
<dbReference type="Proteomes" id="UP001244427">
    <property type="component" value="Unassembled WGS sequence"/>
</dbReference>
<dbReference type="EMBL" id="JAUSXV010000001">
    <property type="protein sequence ID" value="MDQ0646182.1"/>
    <property type="molecule type" value="Genomic_DNA"/>
</dbReference>
<reference evidence="2 3" key="1">
    <citation type="submission" date="2023-07" db="EMBL/GenBank/DDBJ databases">
        <title>Comparative genomics of wheat-associated soil bacteria to identify genetic determinants of phenazine resistance.</title>
        <authorList>
            <person name="Mouncey N."/>
        </authorList>
    </citation>
    <scope>NUCLEOTIDE SEQUENCE [LARGE SCALE GENOMIC DNA]</scope>
    <source>
        <strain evidence="2 3">W4I9-1</strain>
    </source>
</reference>
<keyword evidence="3" id="KW-1185">Reference proteome</keyword>
<gene>
    <name evidence="2" type="ORF">QFZ53_000378</name>
</gene>
<dbReference type="InterPro" id="IPR026893">
    <property type="entry name" value="Tyr/Ser_Pase_IphP-type"/>
</dbReference>
<evidence type="ECO:0000313" key="2">
    <source>
        <dbReference type="EMBL" id="MDQ0646182.1"/>
    </source>
</evidence>
<feature type="domain" description="Tyrosine specific protein phosphatases" evidence="1">
    <location>
        <begin position="132"/>
        <end position="170"/>
    </location>
</feature>
<sequence length="262" mass="27265">MSAIIAGTYNSRDTGGTPLAAGGVTRAGVLYRSDALGGITDDGIRTLSESPIGTIVDFRSEFERVEAPNRLGTERSFVEVGIPLLEGSMTGMPSPADLGDLGDLDGEAARAMLSRIPSLAELYVGMLGSAAASFAEVARLVARPADDHGAVLVHCTAGKDRTGVATALLLDAAGADRAAVVADYAQSEENLAGEWAERMLERARSWGMPLVPALTDLVTATPPQAIEAAFAWIDERGGSAEYLRGGGLSDDDFEALRERIAG</sequence>
<dbReference type="InterPro" id="IPR016130">
    <property type="entry name" value="Tyr_Pase_AS"/>
</dbReference>
<dbReference type="Gene3D" id="3.90.190.10">
    <property type="entry name" value="Protein tyrosine phosphatase superfamily"/>
    <property type="match status" value="1"/>
</dbReference>
<dbReference type="InterPro" id="IPR000387">
    <property type="entry name" value="Tyr_Pase_dom"/>
</dbReference>
<name>A0AAW8ESS8_9MICO</name>
<protein>
    <submittedName>
        <fullName evidence="2">Protein-tyrosine phosphatase</fullName>
        <ecNumber evidence="2">3.1.3.48</ecNumber>
    </submittedName>
</protein>
<dbReference type="SUPFAM" id="SSF52799">
    <property type="entry name" value="(Phosphotyrosine protein) phosphatases II"/>
    <property type="match status" value="1"/>
</dbReference>
<accession>A0AAW8ESS8</accession>
<dbReference type="AlphaFoldDB" id="A0AAW8ESS8"/>
<keyword evidence="2" id="KW-0378">Hydrolase</keyword>
<dbReference type="Pfam" id="PF13350">
    <property type="entry name" value="Y_phosphatase3"/>
    <property type="match status" value="1"/>
</dbReference>
<proteinExistence type="predicted"/>
<dbReference type="InterPro" id="IPR029021">
    <property type="entry name" value="Prot-tyrosine_phosphatase-like"/>
</dbReference>
<dbReference type="PROSITE" id="PS00383">
    <property type="entry name" value="TYR_PHOSPHATASE_1"/>
    <property type="match status" value="1"/>
</dbReference>
<dbReference type="PROSITE" id="PS50056">
    <property type="entry name" value="TYR_PHOSPHATASE_2"/>
    <property type="match status" value="1"/>
</dbReference>
<organism evidence="2 3">
    <name type="scientific">Microbacterium natoriense</name>
    <dbReference type="NCBI Taxonomy" id="284570"/>
    <lineage>
        <taxon>Bacteria</taxon>
        <taxon>Bacillati</taxon>
        <taxon>Actinomycetota</taxon>
        <taxon>Actinomycetes</taxon>
        <taxon>Micrococcales</taxon>
        <taxon>Microbacteriaceae</taxon>
        <taxon>Microbacterium</taxon>
    </lineage>
</organism>
<comment type="caution">
    <text evidence="2">The sequence shown here is derived from an EMBL/GenBank/DDBJ whole genome shotgun (WGS) entry which is preliminary data.</text>
</comment>